<sequence>MSWTRKKYNQFDDLPPFSIGIPSINVDINDAAYLRLDHNEGAYVEERTTKPSPSPTTPPVFSRHTDEVSYSGQQPLLPPPSFTLFTELTTSPIAAASLGQVYKGRLKENGDLVDVFLRTKRFRDYSNLLQFHFNCL</sequence>
<gene>
    <name evidence="3" type="ORF">LSALG_LOCUS10387</name>
</gene>
<name>A0AA35YDS1_LACSI</name>
<reference evidence="3" key="1">
    <citation type="submission" date="2023-04" db="EMBL/GenBank/DDBJ databases">
        <authorList>
            <person name="Vijverberg K."/>
            <person name="Xiong W."/>
            <person name="Schranz E."/>
        </authorList>
    </citation>
    <scope>NUCLEOTIDE SEQUENCE</scope>
</reference>
<dbReference type="EMBL" id="OX465077">
    <property type="protein sequence ID" value="CAI9270046.1"/>
    <property type="molecule type" value="Genomic_DNA"/>
</dbReference>
<evidence type="ECO:0000256" key="1">
    <source>
        <dbReference type="SAM" id="MobiDB-lite"/>
    </source>
</evidence>
<organism evidence="3 4">
    <name type="scientific">Lactuca saligna</name>
    <name type="common">Willowleaf lettuce</name>
    <dbReference type="NCBI Taxonomy" id="75948"/>
    <lineage>
        <taxon>Eukaryota</taxon>
        <taxon>Viridiplantae</taxon>
        <taxon>Streptophyta</taxon>
        <taxon>Embryophyta</taxon>
        <taxon>Tracheophyta</taxon>
        <taxon>Spermatophyta</taxon>
        <taxon>Magnoliopsida</taxon>
        <taxon>eudicotyledons</taxon>
        <taxon>Gunneridae</taxon>
        <taxon>Pentapetalae</taxon>
        <taxon>asterids</taxon>
        <taxon>campanulids</taxon>
        <taxon>Asterales</taxon>
        <taxon>Asteraceae</taxon>
        <taxon>Cichorioideae</taxon>
        <taxon>Cichorieae</taxon>
        <taxon>Lactucinae</taxon>
        <taxon>Lactuca</taxon>
    </lineage>
</organism>
<proteinExistence type="predicted"/>
<dbReference type="Proteomes" id="UP001177003">
    <property type="component" value="Chromosome 1"/>
</dbReference>
<dbReference type="Pfam" id="PF03109">
    <property type="entry name" value="ABC1"/>
    <property type="match status" value="1"/>
</dbReference>
<feature type="region of interest" description="Disordered" evidence="1">
    <location>
        <begin position="43"/>
        <end position="72"/>
    </location>
</feature>
<protein>
    <recommendedName>
        <fullName evidence="2">ABC1 atypical kinase-like domain-containing protein</fullName>
    </recommendedName>
</protein>
<evidence type="ECO:0000313" key="4">
    <source>
        <dbReference type="Proteomes" id="UP001177003"/>
    </source>
</evidence>
<keyword evidence="4" id="KW-1185">Reference proteome</keyword>
<evidence type="ECO:0000313" key="3">
    <source>
        <dbReference type="EMBL" id="CAI9270046.1"/>
    </source>
</evidence>
<dbReference type="AlphaFoldDB" id="A0AA35YDS1"/>
<accession>A0AA35YDS1</accession>
<feature type="domain" description="ABC1 atypical kinase-like" evidence="2">
    <location>
        <begin position="83"/>
        <end position="113"/>
    </location>
</feature>
<evidence type="ECO:0000259" key="2">
    <source>
        <dbReference type="Pfam" id="PF03109"/>
    </source>
</evidence>
<dbReference type="InterPro" id="IPR004147">
    <property type="entry name" value="ABC1_dom"/>
</dbReference>